<evidence type="ECO:0000313" key="1">
    <source>
        <dbReference type="EMBL" id="AUP80090.1"/>
    </source>
</evidence>
<protein>
    <submittedName>
        <fullName evidence="1">Uncharacterized protein</fullName>
    </submittedName>
</protein>
<keyword evidence="2" id="KW-1185">Reference proteome</keyword>
<name>A0A2K9PSP5_9FLAO</name>
<dbReference type="RefSeq" id="WP_102756742.1">
    <property type="nucleotide sequence ID" value="NZ_CP025791.1"/>
</dbReference>
<organism evidence="1 2">
    <name type="scientific">Flavivirga eckloniae</name>
    <dbReference type="NCBI Taxonomy" id="1803846"/>
    <lineage>
        <taxon>Bacteria</taxon>
        <taxon>Pseudomonadati</taxon>
        <taxon>Bacteroidota</taxon>
        <taxon>Flavobacteriia</taxon>
        <taxon>Flavobacteriales</taxon>
        <taxon>Flavobacteriaceae</taxon>
        <taxon>Flavivirga</taxon>
    </lineage>
</organism>
<evidence type="ECO:0000313" key="2">
    <source>
        <dbReference type="Proteomes" id="UP000235826"/>
    </source>
</evidence>
<dbReference type="Proteomes" id="UP000235826">
    <property type="component" value="Chromosome"/>
</dbReference>
<dbReference type="EMBL" id="CP025791">
    <property type="protein sequence ID" value="AUP80090.1"/>
    <property type="molecule type" value="Genomic_DNA"/>
</dbReference>
<reference evidence="1 2" key="1">
    <citation type="submission" date="2018-01" db="EMBL/GenBank/DDBJ databases">
        <title>Complete genome sequence of Flavivirga eckloniae ECD14 isolated from seaweed Ecklonia cava.</title>
        <authorList>
            <person name="Lee J.H."/>
            <person name="Baik K.S."/>
            <person name="Seong C.N."/>
        </authorList>
    </citation>
    <scope>NUCLEOTIDE SEQUENCE [LARGE SCALE GENOMIC DNA]</scope>
    <source>
        <strain evidence="1 2">ECD14</strain>
    </source>
</reference>
<dbReference type="OrthoDB" id="9940651at2"/>
<dbReference type="AlphaFoldDB" id="A0A2K9PSP5"/>
<sequence length="103" mass="12202">MNNKVYWSNIEYKHKDKGLAGGFVYAFLKATDVREALIKLLIELNNQSLNTVEVEFISPYNEKMEWDTLEQTEHFLSLYQESKKSDNVIFDDFYAYETHLHVT</sequence>
<gene>
    <name evidence="1" type="ORF">C1H87_15795</name>
</gene>
<accession>A0A2K9PSP5</accession>
<dbReference type="KEGG" id="fek:C1H87_15795"/>
<proteinExistence type="predicted"/>